<dbReference type="PANTHER" id="PTHR31138:SF1">
    <property type="entry name" value="PDZ DOMAIN-CONTAINING PROTEIN"/>
    <property type="match status" value="1"/>
</dbReference>
<evidence type="ECO:0000313" key="4">
    <source>
        <dbReference type="Proteomes" id="UP000269721"/>
    </source>
</evidence>
<organism evidence="3 4">
    <name type="scientific">Blyttiomyces helicus</name>
    <dbReference type="NCBI Taxonomy" id="388810"/>
    <lineage>
        <taxon>Eukaryota</taxon>
        <taxon>Fungi</taxon>
        <taxon>Fungi incertae sedis</taxon>
        <taxon>Chytridiomycota</taxon>
        <taxon>Chytridiomycota incertae sedis</taxon>
        <taxon>Chytridiomycetes</taxon>
        <taxon>Chytridiomycetes incertae sedis</taxon>
        <taxon>Blyttiomyces</taxon>
    </lineage>
</organism>
<gene>
    <name evidence="3" type="ORF">BDK51DRAFT_52671</name>
</gene>
<dbReference type="Proteomes" id="UP000269721">
    <property type="component" value="Unassembled WGS sequence"/>
</dbReference>
<evidence type="ECO:0000256" key="1">
    <source>
        <dbReference type="SAM" id="MobiDB-lite"/>
    </source>
</evidence>
<dbReference type="PANTHER" id="PTHR31138">
    <property type="entry name" value="CHROMOSOME 19, WHOLE GENOME SHOTGUN SEQUENCE"/>
    <property type="match status" value="1"/>
</dbReference>
<feature type="domain" description="HAM1-like N-terminal" evidence="2">
    <location>
        <begin position="12"/>
        <end position="137"/>
    </location>
</feature>
<name>A0A4P9WNP5_9FUNG</name>
<dbReference type="EMBL" id="KZ994288">
    <property type="protein sequence ID" value="RKO93318.1"/>
    <property type="molecule type" value="Genomic_DNA"/>
</dbReference>
<evidence type="ECO:0000313" key="3">
    <source>
        <dbReference type="EMBL" id="RKO93318.1"/>
    </source>
</evidence>
<feature type="domain" description="HAM1-like N-terminal" evidence="2">
    <location>
        <begin position="175"/>
        <end position="441"/>
    </location>
</feature>
<proteinExistence type="predicted"/>
<reference evidence="4" key="1">
    <citation type="journal article" date="2018" name="Nat. Microbiol.">
        <title>Leveraging single-cell genomics to expand the fungal tree of life.</title>
        <authorList>
            <person name="Ahrendt S.R."/>
            <person name="Quandt C.A."/>
            <person name="Ciobanu D."/>
            <person name="Clum A."/>
            <person name="Salamov A."/>
            <person name="Andreopoulos B."/>
            <person name="Cheng J.F."/>
            <person name="Woyke T."/>
            <person name="Pelin A."/>
            <person name="Henrissat B."/>
            <person name="Reynolds N.K."/>
            <person name="Benny G.L."/>
            <person name="Smith M.E."/>
            <person name="James T.Y."/>
            <person name="Grigoriev I.V."/>
        </authorList>
    </citation>
    <scope>NUCLEOTIDE SEQUENCE [LARGE SCALE GENOMIC DNA]</scope>
</reference>
<dbReference type="Pfam" id="PF19343">
    <property type="entry name" value="HAM1_N"/>
    <property type="match status" value="2"/>
</dbReference>
<sequence length="467" mass="50311">MSDDQQADKIRAIGAAIQQGKLPTTSQAVSAIEKVQESGVLEKTAMGMSIEGKRFMTDVERTVEDTKTVLAEKFPRSELQDLIATVGSAGARDQLSPGQVDLDEASDKLMEAGARTARLARVIVMNPEFRKAFYDTCGILQGGWIPRLWAETLDASNIHDATESAESTSTPNIPSLEEARKSGKDTPRARTAADVVKRGAEKVAGHEVAELAFEKVHETAAAAEKIKDEAVDTGESMFEKAEMFVAKLLKLPEEKKNDVVRRFKDVAKIIQKNAEYQSAIDDLFAILKDLSKDATSLLENAAAPAVEAASVGPSPTPAAAELEKATTDAKKILENFASGKPLAPLLSAAHDLVISARDDDRLNTFYTDAADFLTHAFKEPAAVDAADFDDTAKTLVVYEARTFTAALAADRASNKLVTDLETLMQDLFLDEKGSPTFKPEMDGEGLYTFLLLSHMGQVQLKTGGGGN</sequence>
<evidence type="ECO:0000259" key="2">
    <source>
        <dbReference type="Pfam" id="PF19343"/>
    </source>
</evidence>
<feature type="compositionally biased region" description="Basic and acidic residues" evidence="1">
    <location>
        <begin position="177"/>
        <end position="188"/>
    </location>
</feature>
<feature type="region of interest" description="Disordered" evidence="1">
    <location>
        <begin position="160"/>
        <end position="190"/>
    </location>
</feature>
<dbReference type="AlphaFoldDB" id="A0A4P9WNP5"/>
<dbReference type="OrthoDB" id="19394at2759"/>
<accession>A0A4P9WNP5</accession>
<feature type="compositionally biased region" description="Polar residues" evidence="1">
    <location>
        <begin position="164"/>
        <end position="173"/>
    </location>
</feature>
<protein>
    <recommendedName>
        <fullName evidence="2">HAM1-like N-terminal domain-containing protein</fullName>
    </recommendedName>
</protein>
<keyword evidence="4" id="KW-1185">Reference proteome</keyword>
<dbReference type="InterPro" id="IPR045967">
    <property type="entry name" value="HAM1-like_N"/>
</dbReference>